<organism evidence="14 15">
    <name type="scientific">Telmatocola sphagniphila</name>
    <dbReference type="NCBI Taxonomy" id="1123043"/>
    <lineage>
        <taxon>Bacteria</taxon>
        <taxon>Pseudomonadati</taxon>
        <taxon>Planctomycetota</taxon>
        <taxon>Planctomycetia</taxon>
        <taxon>Gemmatales</taxon>
        <taxon>Gemmataceae</taxon>
    </lineage>
</organism>
<dbReference type="InterPro" id="IPR038546">
    <property type="entry name" value="Hen1_N_sf"/>
</dbReference>
<keyword evidence="9" id="KW-0694">RNA-binding</keyword>
<dbReference type="EC" id="2.1.1.386" evidence="11"/>
<dbReference type="Proteomes" id="UP000676194">
    <property type="component" value="Chromosome"/>
</dbReference>
<dbReference type="InterPro" id="IPR026610">
    <property type="entry name" value="Hen1"/>
</dbReference>
<dbReference type="CDD" id="cd02440">
    <property type="entry name" value="AdoMet_MTases"/>
    <property type="match status" value="1"/>
</dbReference>
<keyword evidence="4" id="KW-0489">Methyltransferase</keyword>
<dbReference type="GO" id="GO:0003723">
    <property type="term" value="F:RNA binding"/>
    <property type="evidence" value="ECO:0007669"/>
    <property type="project" value="UniProtKB-KW"/>
</dbReference>
<evidence type="ECO:0000313" key="14">
    <source>
        <dbReference type="EMBL" id="QVL32423.1"/>
    </source>
</evidence>
<keyword evidence="7" id="KW-0479">Metal-binding</keyword>
<keyword evidence="5" id="KW-0808">Transferase</keyword>
<protein>
    <recommendedName>
        <fullName evidence="3">Small RNA 2'-O-methyltransferase</fullName>
        <ecNumber evidence="11">2.1.1.386</ecNumber>
    </recommendedName>
</protein>
<feature type="domain" description="Hen1 N-terminal" evidence="13">
    <location>
        <begin position="1"/>
        <end position="240"/>
    </location>
</feature>
<dbReference type="RefSeq" id="WP_213497315.1">
    <property type="nucleotide sequence ID" value="NZ_CP074694.1"/>
</dbReference>
<keyword evidence="10" id="KW-0943">RNA-mediated gene silencing</keyword>
<evidence type="ECO:0000256" key="5">
    <source>
        <dbReference type="ARBA" id="ARBA00022679"/>
    </source>
</evidence>
<keyword evidence="6" id="KW-0949">S-adenosyl-L-methionine</keyword>
<evidence type="ECO:0000256" key="9">
    <source>
        <dbReference type="ARBA" id="ARBA00022884"/>
    </source>
</evidence>
<dbReference type="GO" id="GO:0046872">
    <property type="term" value="F:metal ion binding"/>
    <property type="evidence" value="ECO:0007669"/>
    <property type="project" value="UniProtKB-KW"/>
</dbReference>
<dbReference type="Gene3D" id="3.30.1610.20">
    <property type="entry name" value="Hen1, N-terminal domain"/>
    <property type="match status" value="1"/>
</dbReference>
<evidence type="ECO:0000313" key="15">
    <source>
        <dbReference type="Proteomes" id="UP000676194"/>
    </source>
</evidence>
<evidence type="ECO:0000259" key="13">
    <source>
        <dbReference type="Pfam" id="PF12623"/>
    </source>
</evidence>
<dbReference type="GO" id="GO:0031047">
    <property type="term" value="P:regulatory ncRNA-mediated gene silencing"/>
    <property type="evidence" value="ECO:0007669"/>
    <property type="project" value="UniProtKB-KW"/>
</dbReference>
<evidence type="ECO:0000256" key="11">
    <source>
        <dbReference type="ARBA" id="ARBA00035025"/>
    </source>
</evidence>
<evidence type="ECO:0000256" key="6">
    <source>
        <dbReference type="ARBA" id="ARBA00022691"/>
    </source>
</evidence>
<dbReference type="SUPFAM" id="SSF53335">
    <property type="entry name" value="S-adenosyl-L-methionine-dependent methyltransferases"/>
    <property type="match status" value="1"/>
</dbReference>
<dbReference type="GO" id="GO:0090486">
    <property type="term" value="F:small RNA 2'-O-methyltransferase activity"/>
    <property type="evidence" value="ECO:0007669"/>
    <property type="project" value="UniProtKB-EC"/>
</dbReference>
<comment type="similarity">
    <text evidence="2">Belongs to the methyltransferase superfamily. HEN1 family.</text>
</comment>
<evidence type="ECO:0000256" key="7">
    <source>
        <dbReference type="ARBA" id="ARBA00022723"/>
    </source>
</evidence>
<keyword evidence="15" id="KW-1185">Reference proteome</keyword>
<dbReference type="Pfam" id="PF13489">
    <property type="entry name" value="Methyltransf_23"/>
    <property type="match status" value="1"/>
</dbReference>
<proteinExistence type="inferred from homology"/>
<evidence type="ECO:0000256" key="8">
    <source>
        <dbReference type="ARBA" id="ARBA00022842"/>
    </source>
</evidence>
<dbReference type="Gene3D" id="3.40.50.150">
    <property type="entry name" value="Vaccinia Virus protein VP39"/>
    <property type="match status" value="1"/>
</dbReference>
<dbReference type="PANTHER" id="PTHR21404:SF3">
    <property type="entry name" value="SMALL RNA 2'-O-METHYLTRANSFERASE"/>
    <property type="match status" value="1"/>
</dbReference>
<dbReference type="Pfam" id="PF12623">
    <property type="entry name" value="Hen1_L"/>
    <property type="match status" value="1"/>
</dbReference>
<evidence type="ECO:0000256" key="1">
    <source>
        <dbReference type="ARBA" id="ARBA00001946"/>
    </source>
</evidence>
<evidence type="ECO:0000256" key="4">
    <source>
        <dbReference type="ARBA" id="ARBA00022603"/>
    </source>
</evidence>
<keyword evidence="8" id="KW-0460">Magnesium</keyword>
<dbReference type="AlphaFoldDB" id="A0A8E6EY85"/>
<evidence type="ECO:0000256" key="2">
    <source>
        <dbReference type="ARBA" id="ARBA00009026"/>
    </source>
</evidence>
<dbReference type="KEGG" id="tsph:KIH39_00455"/>
<dbReference type="InterPro" id="IPR024740">
    <property type="entry name" value="Hen1_N"/>
</dbReference>
<accession>A0A8E6EY85</accession>
<evidence type="ECO:0000256" key="3">
    <source>
        <dbReference type="ARBA" id="ARBA00021330"/>
    </source>
</evidence>
<reference evidence="14" key="1">
    <citation type="submission" date="2021-05" db="EMBL/GenBank/DDBJ databases">
        <title>Complete genome sequence of the cellulolytic planctomycete Telmatocola sphagniphila SP2T and characterization of the first cellulase from planctomycetes.</title>
        <authorList>
            <person name="Rakitin A.L."/>
            <person name="Beletsky A.V."/>
            <person name="Naumoff D.G."/>
            <person name="Kulichevskaya I.S."/>
            <person name="Mardanov A.V."/>
            <person name="Ravin N.V."/>
            <person name="Dedysh S.N."/>
        </authorList>
    </citation>
    <scope>NUCLEOTIDE SEQUENCE</scope>
    <source>
        <strain evidence="14">SP2T</strain>
    </source>
</reference>
<comment type="catalytic activity">
    <reaction evidence="12">
        <text>small RNA 3'-end nucleotide + S-adenosyl-L-methionine = small RNA 3'-end 2'-O-methylnucleotide + S-adenosyl-L-homocysteine + H(+)</text>
        <dbReference type="Rhea" id="RHEA:37887"/>
        <dbReference type="Rhea" id="RHEA-COMP:10415"/>
        <dbReference type="Rhea" id="RHEA-COMP:10416"/>
        <dbReference type="ChEBI" id="CHEBI:15378"/>
        <dbReference type="ChEBI" id="CHEBI:57856"/>
        <dbReference type="ChEBI" id="CHEBI:59789"/>
        <dbReference type="ChEBI" id="CHEBI:74896"/>
        <dbReference type="ChEBI" id="CHEBI:74898"/>
        <dbReference type="EC" id="2.1.1.386"/>
    </reaction>
</comment>
<dbReference type="InterPro" id="IPR024026">
    <property type="entry name" value="3'-RNA_MeTfrase_Hen1_bac"/>
</dbReference>
<gene>
    <name evidence="14" type="ORF">KIH39_00455</name>
</gene>
<evidence type="ECO:0000256" key="12">
    <source>
        <dbReference type="ARBA" id="ARBA00048418"/>
    </source>
</evidence>
<dbReference type="GO" id="GO:0001510">
    <property type="term" value="P:RNA methylation"/>
    <property type="evidence" value="ECO:0007669"/>
    <property type="project" value="InterPro"/>
</dbReference>
<evidence type="ECO:0000256" key="10">
    <source>
        <dbReference type="ARBA" id="ARBA00023158"/>
    </source>
</evidence>
<dbReference type="NCBIfam" id="TIGR04074">
    <property type="entry name" value="bacter_Hen1"/>
    <property type="match status" value="1"/>
</dbReference>
<dbReference type="PANTHER" id="PTHR21404">
    <property type="entry name" value="HEN1"/>
    <property type="match status" value="1"/>
</dbReference>
<comment type="cofactor">
    <cofactor evidence="1">
        <name>Mg(2+)</name>
        <dbReference type="ChEBI" id="CHEBI:18420"/>
    </cofactor>
</comment>
<sequence length="464" mass="52605">MFLTISTSHSPATDLGYLLHKKPGRLQSFSLNFGQLHVFYTEASEEKCTAVLLLDMDAVGWTRSRPDKRGEAGLLYQYVNDRPYVASSFLSVAISQVLGSALNGRCKDRPELAETPIPLTVSIPVLPSRGGEGFLRKLFEPLGYQLELRRHPLDQNFTEWGESRYFFLKLSKTVVLHELLSHLYVLIPVLDADKHYWIGEEEVAKLLKHGEGWLETHPEKAAIVDRYLKYRGNLVQAAHAGLLVASEELPADSDRVEIEDEVETKIRLHDLRQNRVCEVLVAEGCRSVVDLGCGEGKLLTRLCQEKQFEKIIGVDVSTRSLEIADQKLRRRGAYDEPDRLKLLQGSAVYRDDRLAGFDGLSLVEVVEHLDLNRLPALEKNIFAILKPRVVVLTTPNREYNVKFEGLKEGKLRHRDHRFEWTRSEFQNWATAIGQKYGYAVQIEMLGELDAELGGPSQLGVFIRS</sequence>
<name>A0A8E6EY85_9BACT</name>
<dbReference type="InterPro" id="IPR029063">
    <property type="entry name" value="SAM-dependent_MTases_sf"/>
</dbReference>
<dbReference type="EMBL" id="CP074694">
    <property type="protein sequence ID" value="QVL32423.1"/>
    <property type="molecule type" value="Genomic_DNA"/>
</dbReference>